<dbReference type="EMBL" id="CP047591">
    <property type="protein sequence ID" value="QHI73233.1"/>
    <property type="molecule type" value="Genomic_DNA"/>
</dbReference>
<dbReference type="CDD" id="cd04882">
    <property type="entry name" value="ACT_Bt0572_2"/>
    <property type="match status" value="1"/>
</dbReference>
<dbReference type="Proteomes" id="UP000463883">
    <property type="component" value="Chromosome"/>
</dbReference>
<dbReference type="InterPro" id="IPR002912">
    <property type="entry name" value="ACT_dom"/>
</dbReference>
<dbReference type="InterPro" id="IPR045739">
    <property type="entry name" value="ACT_dom_pair"/>
</dbReference>
<dbReference type="PANTHER" id="PTHR40099:SF1">
    <property type="entry name" value="ACETOLACTATE SYNTHASE, SMALL SUBUNIT"/>
    <property type="match status" value="1"/>
</dbReference>
<evidence type="ECO:0000259" key="1">
    <source>
        <dbReference type="PROSITE" id="PS51671"/>
    </source>
</evidence>
<dbReference type="AlphaFoldDB" id="A0A6P1MJ56"/>
<name>A0A6P1MJ56_9FIRM</name>
<dbReference type="Gene3D" id="3.30.2130.10">
    <property type="entry name" value="VC0802-like"/>
    <property type="match status" value="1"/>
</dbReference>
<reference evidence="2 3" key="1">
    <citation type="submission" date="2020-01" db="EMBL/GenBank/DDBJ databases">
        <title>Genomic analysis of Aminipila sp. CBA3637.</title>
        <authorList>
            <person name="Kim Y.B."/>
            <person name="Roh S.W."/>
        </authorList>
    </citation>
    <scope>NUCLEOTIDE SEQUENCE [LARGE SCALE GENOMIC DNA]</scope>
    <source>
        <strain evidence="2 3">CBA3637</strain>
    </source>
</reference>
<dbReference type="SUPFAM" id="SSF55021">
    <property type="entry name" value="ACT-like"/>
    <property type="match status" value="2"/>
</dbReference>
<sequence>MAIKQLSILIPNEKGALAEVTEAFCDADIDVRAISVSDTTEYGILRTVVDDTERAVKCLEERGIVAKKSDILALNPEDKKGSLTEIFKLLGQNGINIDYVYSFVVRKNEAQYFVLKVDDLAKAETLLEEKGIEVIKNI</sequence>
<dbReference type="PROSITE" id="PS51671">
    <property type="entry name" value="ACT"/>
    <property type="match status" value="1"/>
</dbReference>
<feature type="domain" description="ACT" evidence="1">
    <location>
        <begin position="5"/>
        <end position="81"/>
    </location>
</feature>
<evidence type="ECO:0000313" key="2">
    <source>
        <dbReference type="EMBL" id="QHI73233.1"/>
    </source>
</evidence>
<dbReference type="KEGG" id="amic:Ami3637_13360"/>
<dbReference type="PANTHER" id="PTHR40099">
    <property type="entry name" value="ACETOLACTATE SYNTHASE, SMALL SUBUNIT"/>
    <property type="match status" value="1"/>
</dbReference>
<gene>
    <name evidence="2" type="ORF">Ami3637_13360</name>
</gene>
<accession>A0A6P1MJ56</accession>
<protein>
    <submittedName>
        <fullName evidence="2">ACT domain-containing protein</fullName>
    </submittedName>
</protein>
<dbReference type="InterPro" id="IPR045865">
    <property type="entry name" value="ACT-like_dom_sf"/>
</dbReference>
<dbReference type="Pfam" id="PF19571">
    <property type="entry name" value="ACT_8"/>
    <property type="match status" value="1"/>
</dbReference>
<proteinExistence type="predicted"/>
<dbReference type="RefSeq" id="WP_162362999.1">
    <property type="nucleotide sequence ID" value="NZ_CP047591.1"/>
</dbReference>
<keyword evidence="3" id="KW-1185">Reference proteome</keyword>
<evidence type="ECO:0000313" key="3">
    <source>
        <dbReference type="Proteomes" id="UP000463883"/>
    </source>
</evidence>
<organism evidence="2 3">
    <name type="scientific">Aminipila terrae</name>
    <dbReference type="NCBI Taxonomy" id="2697030"/>
    <lineage>
        <taxon>Bacteria</taxon>
        <taxon>Bacillati</taxon>
        <taxon>Bacillota</taxon>
        <taxon>Clostridia</taxon>
        <taxon>Peptostreptococcales</taxon>
        <taxon>Anaerovoracaceae</taxon>
        <taxon>Aminipila</taxon>
    </lineage>
</organism>